<proteinExistence type="predicted"/>
<dbReference type="EMBL" id="UINC01000108">
    <property type="protein sequence ID" value="SUZ49186.1"/>
    <property type="molecule type" value="Genomic_DNA"/>
</dbReference>
<reference evidence="1" key="1">
    <citation type="submission" date="2018-05" db="EMBL/GenBank/DDBJ databases">
        <authorList>
            <person name="Lanie J.A."/>
            <person name="Ng W.-L."/>
            <person name="Kazmierczak K.M."/>
            <person name="Andrzejewski T.M."/>
            <person name="Davidsen T.M."/>
            <person name="Wayne K.J."/>
            <person name="Tettelin H."/>
            <person name="Glass J.I."/>
            <person name="Rusch D."/>
            <person name="Podicherti R."/>
            <person name="Tsui H.-C.T."/>
            <person name="Winkler M.E."/>
        </authorList>
    </citation>
    <scope>NUCLEOTIDE SEQUENCE</scope>
</reference>
<sequence length="29" mass="3287">MSDKKIGSVSALSWFWFIYFSSLSEEAAV</sequence>
<accession>A0A381N3L6</accession>
<name>A0A381N3L6_9ZZZZ</name>
<gene>
    <name evidence="1" type="ORF">METZ01_LOCUS2040</name>
</gene>
<dbReference type="AlphaFoldDB" id="A0A381N3L6"/>
<protein>
    <submittedName>
        <fullName evidence="1">Uncharacterized protein</fullName>
    </submittedName>
</protein>
<evidence type="ECO:0000313" key="1">
    <source>
        <dbReference type="EMBL" id="SUZ49186.1"/>
    </source>
</evidence>
<organism evidence="1">
    <name type="scientific">marine metagenome</name>
    <dbReference type="NCBI Taxonomy" id="408172"/>
    <lineage>
        <taxon>unclassified sequences</taxon>
        <taxon>metagenomes</taxon>
        <taxon>ecological metagenomes</taxon>
    </lineage>
</organism>